<evidence type="ECO:0000313" key="1">
    <source>
        <dbReference type="EMBL" id="CUG87196.1"/>
    </source>
</evidence>
<dbReference type="EMBL" id="CYKH01001464">
    <property type="protein sequence ID" value="CUG87196.1"/>
    <property type="molecule type" value="Genomic_DNA"/>
</dbReference>
<proteinExistence type="predicted"/>
<sequence>MSFWNCVYQYTFARGYIRIPLMLSVPIVYNKYVVLEWEELFKQWNAGHNQIDIWNRLKAKAAANADE</sequence>
<name>A0A0S4JAP6_BODSA</name>
<dbReference type="OrthoDB" id="255969at2759"/>
<organism evidence="1 2">
    <name type="scientific">Bodo saltans</name>
    <name type="common">Flagellated protozoan</name>
    <dbReference type="NCBI Taxonomy" id="75058"/>
    <lineage>
        <taxon>Eukaryota</taxon>
        <taxon>Discoba</taxon>
        <taxon>Euglenozoa</taxon>
        <taxon>Kinetoplastea</taxon>
        <taxon>Metakinetoplastina</taxon>
        <taxon>Eubodonida</taxon>
        <taxon>Bodonidae</taxon>
        <taxon>Bodo</taxon>
    </lineage>
</organism>
<gene>
    <name evidence="1" type="ORF">BSAL_09110</name>
</gene>
<dbReference type="VEuPathDB" id="TriTrypDB:BSAL_09110"/>
<reference evidence="2" key="1">
    <citation type="submission" date="2015-09" db="EMBL/GenBank/DDBJ databases">
        <authorList>
            <consortium name="Pathogen Informatics"/>
        </authorList>
    </citation>
    <scope>NUCLEOTIDE SEQUENCE [LARGE SCALE GENOMIC DNA]</scope>
    <source>
        <strain evidence="2">Lake Konstanz</strain>
    </source>
</reference>
<dbReference type="AlphaFoldDB" id="A0A0S4JAP6"/>
<evidence type="ECO:0000313" key="2">
    <source>
        <dbReference type="Proteomes" id="UP000051952"/>
    </source>
</evidence>
<keyword evidence="2" id="KW-1185">Reference proteome</keyword>
<dbReference type="OMA" id="DIWNRLQ"/>
<accession>A0A0S4JAP6</accession>
<dbReference type="Proteomes" id="UP000051952">
    <property type="component" value="Unassembled WGS sequence"/>
</dbReference>
<protein>
    <submittedName>
        <fullName evidence="1">Uncharacterized protein</fullName>
    </submittedName>
</protein>